<organism evidence="8 9">
    <name type="scientific">Parasponia andersonii</name>
    <name type="common">Sponia andersonii</name>
    <dbReference type="NCBI Taxonomy" id="3476"/>
    <lineage>
        <taxon>Eukaryota</taxon>
        <taxon>Viridiplantae</taxon>
        <taxon>Streptophyta</taxon>
        <taxon>Embryophyta</taxon>
        <taxon>Tracheophyta</taxon>
        <taxon>Spermatophyta</taxon>
        <taxon>Magnoliopsida</taxon>
        <taxon>eudicotyledons</taxon>
        <taxon>Gunneridae</taxon>
        <taxon>Pentapetalae</taxon>
        <taxon>rosids</taxon>
        <taxon>fabids</taxon>
        <taxon>Rosales</taxon>
        <taxon>Cannabaceae</taxon>
        <taxon>Parasponia</taxon>
    </lineage>
</organism>
<evidence type="ECO:0000256" key="2">
    <source>
        <dbReference type="ARBA" id="ARBA00022473"/>
    </source>
</evidence>
<dbReference type="STRING" id="3476.A0A2P5DKD9"/>
<accession>A0A2P5DKD9</accession>
<dbReference type="InterPro" id="IPR044964">
    <property type="entry name" value="RCD1/SRO1-5"/>
</dbReference>
<sequence>MEYKYNHNQNQCGLASIPANGFAGSSLPCSDNQSKHQINDHDRFSQEGTGDSASETIQAQDSSLSDCESGISGADSGRPGSFGNGLVRLFEGDRVHDLIKRRFISGLGPIGAETTVVSIHRNTHSSIVGQARLQSFQIFRKAMENKCGGGNANVRFAWYQPSCKDEISEVVSHGFAHFGRKPHNNNGLHGHGLYLSPDDSAIECVGGSSPDGDGIRHLLLCRVILGKPELVRIGSEQYLPSSEEFDSGVDDLHKPRKYIIWGTHVNTCVLPEYVISFRAPPCSKGCARTQESFRRPTSPWMPFPTLISVLSKFLPRPPVALISKYHKDYKEKKIARNELIERVRKIAGDELLISIIKSFRSKV</sequence>
<evidence type="ECO:0000256" key="1">
    <source>
        <dbReference type="ARBA" id="ARBA00004123"/>
    </source>
</evidence>
<name>A0A2P5DKD9_PARAD</name>
<feature type="compositionally biased region" description="Basic and acidic residues" evidence="5">
    <location>
        <begin position="33"/>
        <end position="45"/>
    </location>
</feature>
<reference evidence="9" key="1">
    <citation type="submission" date="2016-06" db="EMBL/GenBank/DDBJ databases">
        <title>Parallel loss of symbiosis genes in relatives of nitrogen-fixing non-legume Parasponia.</title>
        <authorList>
            <person name="Van Velzen R."/>
            <person name="Holmer R."/>
            <person name="Bu F."/>
            <person name="Rutten L."/>
            <person name="Van Zeijl A."/>
            <person name="Liu W."/>
            <person name="Santuari L."/>
            <person name="Cao Q."/>
            <person name="Sharma T."/>
            <person name="Shen D."/>
            <person name="Roswanjaya Y."/>
            <person name="Wardhani T."/>
            <person name="Kalhor M.S."/>
            <person name="Jansen J."/>
            <person name="Van den Hoogen J."/>
            <person name="Gungor B."/>
            <person name="Hartog M."/>
            <person name="Hontelez J."/>
            <person name="Verver J."/>
            <person name="Yang W.-C."/>
            <person name="Schijlen E."/>
            <person name="Repin R."/>
            <person name="Schilthuizen M."/>
            <person name="Schranz E."/>
            <person name="Heidstra R."/>
            <person name="Miyata K."/>
            <person name="Fedorova E."/>
            <person name="Kohlen W."/>
            <person name="Bisseling T."/>
            <person name="Smit S."/>
            <person name="Geurts R."/>
        </authorList>
    </citation>
    <scope>NUCLEOTIDE SEQUENCE [LARGE SCALE GENOMIC DNA]</scope>
    <source>
        <strain evidence="9">cv. WU1-14</strain>
    </source>
</reference>
<evidence type="ECO:0000313" key="9">
    <source>
        <dbReference type="Proteomes" id="UP000237105"/>
    </source>
</evidence>
<dbReference type="Gene3D" id="3.90.228.10">
    <property type="match status" value="1"/>
</dbReference>
<keyword evidence="2" id="KW-0217">Developmental protein</keyword>
<dbReference type="GO" id="GO:0003950">
    <property type="term" value="F:NAD+ poly-ADP-ribosyltransferase activity"/>
    <property type="evidence" value="ECO:0007669"/>
    <property type="project" value="InterPro"/>
</dbReference>
<evidence type="ECO:0000259" key="7">
    <source>
        <dbReference type="PROSITE" id="PS51879"/>
    </source>
</evidence>
<dbReference type="SUPFAM" id="SSF56399">
    <property type="entry name" value="ADP-ribosylation"/>
    <property type="match status" value="1"/>
</dbReference>
<feature type="domain" description="PARP catalytic" evidence="6">
    <location>
        <begin position="73"/>
        <end position="304"/>
    </location>
</feature>
<dbReference type="Proteomes" id="UP000237105">
    <property type="component" value="Unassembled WGS sequence"/>
</dbReference>
<evidence type="ECO:0000259" key="6">
    <source>
        <dbReference type="PROSITE" id="PS51059"/>
    </source>
</evidence>
<dbReference type="PROSITE" id="PS51059">
    <property type="entry name" value="PARP_CATALYTIC"/>
    <property type="match status" value="1"/>
</dbReference>
<dbReference type="PROSITE" id="PS51879">
    <property type="entry name" value="RST"/>
    <property type="match status" value="1"/>
</dbReference>
<evidence type="ECO:0000313" key="8">
    <source>
        <dbReference type="EMBL" id="PON73771.1"/>
    </source>
</evidence>
<proteinExistence type="predicted"/>
<keyword evidence="4" id="KW-0539">Nucleus</keyword>
<dbReference type="Pfam" id="PF12174">
    <property type="entry name" value="RST"/>
    <property type="match status" value="1"/>
</dbReference>
<dbReference type="InterPro" id="IPR012317">
    <property type="entry name" value="Poly(ADP-ribose)pol_cat_dom"/>
</dbReference>
<keyword evidence="3" id="KW-0346">Stress response</keyword>
<protein>
    <submittedName>
        <fullName evidence="8">Poly(ADP-ribose) polymerase</fullName>
    </submittedName>
</protein>
<dbReference type="EMBL" id="JXTB01000032">
    <property type="protein sequence ID" value="PON73771.1"/>
    <property type="molecule type" value="Genomic_DNA"/>
</dbReference>
<comment type="subcellular location">
    <subcellularLocation>
        <location evidence="1">Nucleus</location>
    </subcellularLocation>
</comment>
<dbReference type="PANTHER" id="PTHR32263:SF12">
    <property type="entry name" value="INACTIVE POLY [ADP-RIBOSE] POLYMERASE SRO4-RELATED"/>
    <property type="match status" value="1"/>
</dbReference>
<feature type="region of interest" description="Disordered" evidence="5">
    <location>
        <begin position="28"/>
        <end position="78"/>
    </location>
</feature>
<dbReference type="AlphaFoldDB" id="A0A2P5DKD9"/>
<gene>
    <name evidence="8" type="ORF">PanWU01x14_056590</name>
</gene>
<feature type="compositionally biased region" description="Polar residues" evidence="5">
    <location>
        <begin position="46"/>
        <end position="66"/>
    </location>
</feature>
<dbReference type="OrthoDB" id="6133115at2759"/>
<dbReference type="InterPro" id="IPR022003">
    <property type="entry name" value="RST"/>
</dbReference>
<dbReference type="GO" id="GO:0005634">
    <property type="term" value="C:nucleus"/>
    <property type="evidence" value="ECO:0007669"/>
    <property type="project" value="UniProtKB-SubCell"/>
</dbReference>
<comment type="caution">
    <text evidence="8">The sequence shown here is derived from an EMBL/GenBank/DDBJ whole genome shotgun (WGS) entry which is preliminary data.</text>
</comment>
<evidence type="ECO:0000256" key="4">
    <source>
        <dbReference type="ARBA" id="ARBA00023242"/>
    </source>
</evidence>
<evidence type="ECO:0000256" key="3">
    <source>
        <dbReference type="ARBA" id="ARBA00023016"/>
    </source>
</evidence>
<feature type="domain" description="RST" evidence="7">
    <location>
        <begin position="294"/>
        <end position="363"/>
    </location>
</feature>
<dbReference type="PANTHER" id="PTHR32263">
    <property type="entry name" value="INACTIVE POLY [ADP-RIBOSE] POLYMERASE SRO4-RELATED"/>
    <property type="match status" value="1"/>
</dbReference>
<evidence type="ECO:0000256" key="5">
    <source>
        <dbReference type="SAM" id="MobiDB-lite"/>
    </source>
</evidence>
<keyword evidence="9" id="KW-1185">Reference proteome</keyword>